<evidence type="ECO:0008006" key="3">
    <source>
        <dbReference type="Google" id="ProtNLM"/>
    </source>
</evidence>
<protein>
    <recommendedName>
        <fullName evidence="3">Phage protein</fullName>
    </recommendedName>
</protein>
<evidence type="ECO:0000313" key="2">
    <source>
        <dbReference type="Proteomes" id="UP000027616"/>
    </source>
</evidence>
<dbReference type="eggNOG" id="ENOG503173A">
    <property type="taxonomic scope" value="Bacteria"/>
</dbReference>
<name>A0A060R6J0_9BACT</name>
<dbReference type="AlphaFoldDB" id="A0A060R6J0"/>
<sequence>MLKIKVDGYEQAKKILDDLPNNMQKRMLLTALRGSAKPMLQSARSKVPVKSGKLKKMLRVVRFKDRNASKSEVSVAVKPVFDRTKKKGAINQYYGKFIHEGTADPRKGKKGKFLVFENQQGEKVFVKSVKGIKPKPFLEQAYTENSERTVANFGDELAKAVENFVSKNFKPIK</sequence>
<gene>
    <name evidence="1" type="ORF">BN938_0520</name>
</gene>
<dbReference type="EMBL" id="HG934468">
    <property type="protein sequence ID" value="CDN30625.1"/>
    <property type="molecule type" value="Genomic_DNA"/>
</dbReference>
<keyword evidence="2" id="KW-1185">Reference proteome</keyword>
<dbReference type="STRING" id="1433126.BN938_0520"/>
<reference evidence="1 2" key="1">
    <citation type="journal article" date="2015" name="Genome Announc.">
        <title>Complete Genome Sequence of the Novel Leech Symbiont Mucinivorans hirudinis M3T.</title>
        <authorList>
            <person name="Nelson M.C."/>
            <person name="Bomar L."/>
            <person name="Graf J."/>
        </authorList>
    </citation>
    <scope>NUCLEOTIDE SEQUENCE [LARGE SCALE GENOMIC DNA]</scope>
    <source>
        <strain evidence="2">M3</strain>
    </source>
</reference>
<evidence type="ECO:0000313" key="1">
    <source>
        <dbReference type="EMBL" id="CDN30625.1"/>
    </source>
</evidence>
<proteinExistence type="predicted"/>
<dbReference type="HOGENOM" id="CLU_1545911_0_0_10"/>
<dbReference type="InterPro" id="IPR010064">
    <property type="entry name" value="HK97-gp10_tail"/>
</dbReference>
<dbReference type="NCBIfam" id="TIGR01725">
    <property type="entry name" value="phge_HK97_gp10"/>
    <property type="match status" value="1"/>
</dbReference>
<dbReference type="KEGG" id="rbc:BN938_0520"/>
<dbReference type="OrthoDB" id="1007148at2"/>
<organism evidence="1 2">
    <name type="scientific">Mucinivorans hirudinis</name>
    <dbReference type="NCBI Taxonomy" id="1433126"/>
    <lineage>
        <taxon>Bacteria</taxon>
        <taxon>Pseudomonadati</taxon>
        <taxon>Bacteroidota</taxon>
        <taxon>Bacteroidia</taxon>
        <taxon>Bacteroidales</taxon>
        <taxon>Rikenellaceae</taxon>
        <taxon>Mucinivorans</taxon>
    </lineage>
</organism>
<accession>A0A060R6J0</accession>
<dbReference type="Proteomes" id="UP000027616">
    <property type="component" value="Chromosome I"/>
</dbReference>